<gene>
    <name evidence="2" type="ORF">N47_E50530</name>
</gene>
<evidence type="ECO:0000313" key="2">
    <source>
        <dbReference type="EMBL" id="CBX31541.1"/>
    </source>
</evidence>
<sequence length="102" mass="11279">MKTSIKFDVKKTVQYWLEGAEYDLGVADAMFEKGKYPYALFMGHLALEKLLKSLVVRATGNHAPVYSLSSIASRKNCPESATKDYKSSCSVYGIPFRSSLSG</sequence>
<reference evidence="2" key="1">
    <citation type="journal article" date="2011" name="Environ. Microbiol.">
        <title>Genomic insights into the metabolic potential of the polycyclic aromatic hydrocarbon degrading sulfate-reducing Deltaproteobacterium N47.</title>
        <authorList>
            <person name="Bergmann F."/>
            <person name="Selesi D."/>
            <person name="Weinmaier T."/>
            <person name="Tischler P."/>
            <person name="Rattei T."/>
            <person name="Meckenstock R.U."/>
        </authorList>
    </citation>
    <scope>NUCLEOTIDE SEQUENCE</scope>
</reference>
<feature type="domain" description="HEPN" evidence="1">
    <location>
        <begin position="13"/>
        <end position="73"/>
    </location>
</feature>
<dbReference type="SUPFAM" id="SSF81593">
    <property type="entry name" value="Nucleotidyltransferase substrate binding subunit/domain"/>
    <property type="match status" value="1"/>
</dbReference>
<accession>E1YJT7</accession>
<dbReference type="Pfam" id="PF05168">
    <property type="entry name" value="HEPN"/>
    <property type="match status" value="1"/>
</dbReference>
<organism evidence="2">
    <name type="scientific">uncultured Desulfobacterium sp</name>
    <dbReference type="NCBI Taxonomy" id="201089"/>
    <lineage>
        <taxon>Bacteria</taxon>
        <taxon>Pseudomonadati</taxon>
        <taxon>Thermodesulfobacteriota</taxon>
        <taxon>Desulfobacteria</taxon>
        <taxon>Desulfobacterales</taxon>
        <taxon>Desulfobacteriaceae</taxon>
        <taxon>Desulfobacterium</taxon>
        <taxon>environmental samples</taxon>
    </lineage>
</organism>
<protein>
    <recommendedName>
        <fullName evidence="1">HEPN domain-containing protein</fullName>
    </recommendedName>
</protein>
<evidence type="ECO:0000259" key="1">
    <source>
        <dbReference type="Pfam" id="PF05168"/>
    </source>
</evidence>
<dbReference type="AlphaFoldDB" id="E1YJT7"/>
<name>E1YJT7_9BACT</name>
<dbReference type="EMBL" id="FR695877">
    <property type="protein sequence ID" value="CBX31541.1"/>
    <property type="molecule type" value="Genomic_DNA"/>
</dbReference>
<proteinExistence type="predicted"/>
<dbReference type="Gene3D" id="1.20.120.330">
    <property type="entry name" value="Nucleotidyltransferases domain 2"/>
    <property type="match status" value="1"/>
</dbReference>
<dbReference type="InterPro" id="IPR007842">
    <property type="entry name" value="HEPN_dom"/>
</dbReference>